<feature type="signal peptide" evidence="2">
    <location>
        <begin position="1"/>
        <end position="27"/>
    </location>
</feature>
<proteinExistence type="predicted"/>
<feature type="transmembrane region" description="Helical" evidence="1">
    <location>
        <begin position="147"/>
        <end position="169"/>
    </location>
</feature>
<accession>A0A1F6G4D7</accession>
<dbReference type="EMBL" id="MFMU01000014">
    <property type="protein sequence ID" value="OGG92974.1"/>
    <property type="molecule type" value="Genomic_DNA"/>
</dbReference>
<reference evidence="3 4" key="1">
    <citation type="journal article" date="2016" name="Nat. Commun.">
        <title>Thousands of microbial genomes shed light on interconnected biogeochemical processes in an aquifer system.</title>
        <authorList>
            <person name="Anantharaman K."/>
            <person name="Brown C.T."/>
            <person name="Hug L.A."/>
            <person name="Sharon I."/>
            <person name="Castelle C.J."/>
            <person name="Probst A.J."/>
            <person name="Thomas B.C."/>
            <person name="Singh A."/>
            <person name="Wilkins M.J."/>
            <person name="Karaoz U."/>
            <person name="Brodie E.L."/>
            <person name="Williams K.H."/>
            <person name="Hubbard S.S."/>
            <person name="Banfield J.F."/>
        </authorList>
    </citation>
    <scope>NUCLEOTIDE SEQUENCE [LARGE SCALE GENOMIC DNA]</scope>
</reference>
<gene>
    <name evidence="3" type="ORF">A2609_01935</name>
</gene>
<feature type="transmembrane region" description="Helical" evidence="1">
    <location>
        <begin position="375"/>
        <end position="399"/>
    </location>
</feature>
<evidence type="ECO:0000313" key="3">
    <source>
        <dbReference type="EMBL" id="OGG92974.1"/>
    </source>
</evidence>
<feature type="transmembrane region" description="Helical" evidence="1">
    <location>
        <begin position="181"/>
        <end position="202"/>
    </location>
</feature>
<dbReference type="AlphaFoldDB" id="A0A1F6G4D7"/>
<keyword evidence="2" id="KW-0732">Signal</keyword>
<feature type="transmembrane region" description="Helical" evidence="1">
    <location>
        <begin position="267"/>
        <end position="289"/>
    </location>
</feature>
<keyword evidence="1" id="KW-0472">Membrane</keyword>
<keyword evidence="1" id="KW-1133">Transmembrane helix</keyword>
<evidence type="ECO:0000256" key="2">
    <source>
        <dbReference type="SAM" id="SignalP"/>
    </source>
</evidence>
<sequence>MSRFLTISFVALALLVGAAGVAPAAHAQSSVENGGLCEADGDCISDVCGENGVCAAAPADRERNSTDASTAGASVADTVTGQNNTATLPAPPPGLETFGPVMTAIMTLFAWLVGVAAITLDNAVYYTVVTMGDYVKNLTAVGVAWRILRDLGNIAFIFGFLAIGITVILDVDWYGGWTKLLPKLLIAAIFLNFSLFITEAVIDTGNLFATQFYTQINGGQAASAKSFGTSEINNEGISNKIMGQLGLQTIYGNGAVKPEVFKAGNSWIIGFMGIILFIVTAFVMFSLSFILVARFVILVLLIIAAPIGFAGYAIPQLAGVAKMWKDELIKQTITAPVLFLLLYIALAIITDAHFLTGFNANPDWTGWITGSSSGLAGFASMILSFLVAIGLLLAVTIFAKKLGAFGASAATKWGSKLSGATIAARIPGFIGRHTVGRAGNYAAKGLRGTAFGKTFVGRGIAGTLEKKVAGATFDVRNTGLGKAGAVAGLSLGTARTTGFTADQTARKESKKKAEEEYQKAVHKKEFKEAQDTIEAENSIIKKGKEDLAAGRIDQPTYDTLYKPHEDEAEKAEKVIVSTLSKMSTAQIEELDGIKKGVDSLVTNLSPQQFESLMKSDKLSETQKGTMKETRFKELNQKIKDATDAEAIAGQTGATQAQKDDAKTKKEDARKELAKVSMKELPHLNNNLLSNDFVRDNMTNDQYESVGKEGVLNKTEKTALDERRKSRFVPSATNSDANIAAAIKTLKWNKDQINKLPVEGLKKPGVLDALQLDAITLIDIVRKGNLSATDRKELGDYVTNIATTPGHPYQSEFMAYLLTDPTVKSDLRIT</sequence>
<dbReference type="STRING" id="1798533.A2609_01935"/>
<protein>
    <submittedName>
        <fullName evidence="3">Uncharacterized protein</fullName>
    </submittedName>
</protein>
<feature type="transmembrane region" description="Helical" evidence="1">
    <location>
        <begin position="335"/>
        <end position="355"/>
    </location>
</feature>
<keyword evidence="1" id="KW-0812">Transmembrane</keyword>
<evidence type="ECO:0000313" key="4">
    <source>
        <dbReference type="Proteomes" id="UP000176867"/>
    </source>
</evidence>
<evidence type="ECO:0000256" key="1">
    <source>
        <dbReference type="SAM" id="Phobius"/>
    </source>
</evidence>
<comment type="caution">
    <text evidence="3">The sequence shown here is derived from an EMBL/GenBank/DDBJ whole genome shotgun (WGS) entry which is preliminary data.</text>
</comment>
<dbReference type="Proteomes" id="UP000176867">
    <property type="component" value="Unassembled WGS sequence"/>
</dbReference>
<name>A0A1F6G4D7_9BACT</name>
<feature type="transmembrane region" description="Helical" evidence="1">
    <location>
        <begin position="295"/>
        <end position="314"/>
    </location>
</feature>
<feature type="transmembrane region" description="Helical" evidence="1">
    <location>
        <begin position="101"/>
        <end position="126"/>
    </location>
</feature>
<feature type="chain" id="PRO_5009524479" evidence="2">
    <location>
        <begin position="28"/>
        <end position="829"/>
    </location>
</feature>
<organism evidence="3 4">
    <name type="scientific">Candidatus Kaiserbacteria bacterium RIFOXYD1_FULL_47_14</name>
    <dbReference type="NCBI Taxonomy" id="1798533"/>
    <lineage>
        <taxon>Bacteria</taxon>
        <taxon>Candidatus Kaiseribacteriota</taxon>
    </lineage>
</organism>